<evidence type="ECO:0000259" key="14">
    <source>
        <dbReference type="Pfam" id="PF00590"/>
    </source>
</evidence>
<dbReference type="GO" id="GO:0032259">
    <property type="term" value="P:methylation"/>
    <property type="evidence" value="ECO:0007669"/>
    <property type="project" value="UniProtKB-KW"/>
</dbReference>
<dbReference type="FunFam" id="3.40.1010.10:FF:000001">
    <property type="entry name" value="Siroheme synthase"/>
    <property type="match status" value="1"/>
</dbReference>
<dbReference type="Gene3D" id="3.40.1010.10">
    <property type="entry name" value="Cobalt-precorrin-4 Transmethylase, Domain 1"/>
    <property type="match status" value="1"/>
</dbReference>
<evidence type="ECO:0000313" key="16">
    <source>
        <dbReference type="Proteomes" id="UP000295565"/>
    </source>
</evidence>
<dbReference type="UniPathway" id="UPA00262">
    <property type="reaction ID" value="UER00211"/>
</dbReference>
<reference evidence="15 16" key="1">
    <citation type="submission" date="2019-03" db="EMBL/GenBank/DDBJ databases">
        <title>Genomic Encyclopedia of Type Strains, Phase IV (KMG-IV): sequencing the most valuable type-strain genomes for metagenomic binning, comparative biology and taxonomic classification.</title>
        <authorList>
            <person name="Goeker M."/>
        </authorList>
    </citation>
    <scope>NUCLEOTIDE SEQUENCE [LARGE SCALE GENOMIC DNA]</scope>
    <source>
        <strain evidence="15 16">DSM 18577</strain>
    </source>
</reference>
<evidence type="ECO:0000256" key="9">
    <source>
        <dbReference type="ARBA" id="ARBA00023244"/>
    </source>
</evidence>
<dbReference type="RefSeq" id="WP_165872772.1">
    <property type="nucleotide sequence ID" value="NZ_OU594967.1"/>
</dbReference>
<dbReference type="GO" id="GO:0016829">
    <property type="term" value="F:lyase activity"/>
    <property type="evidence" value="ECO:0007669"/>
    <property type="project" value="UniProtKB-KW"/>
</dbReference>
<dbReference type="Pfam" id="PF00590">
    <property type="entry name" value="TP_methylase"/>
    <property type="match status" value="1"/>
</dbReference>
<dbReference type="GO" id="GO:0009236">
    <property type="term" value="P:cobalamin biosynthetic process"/>
    <property type="evidence" value="ECO:0007669"/>
    <property type="project" value="UniProtKB-KW"/>
</dbReference>
<evidence type="ECO:0000256" key="4">
    <source>
        <dbReference type="ARBA" id="ARBA00022603"/>
    </source>
</evidence>
<dbReference type="InterPro" id="IPR000878">
    <property type="entry name" value="4pyrrol_Mease"/>
</dbReference>
<gene>
    <name evidence="15" type="ORF">EV690_3088</name>
</gene>
<comment type="pathway">
    <text evidence="12">Cofactor biosynthesis; adenosylcobalamin biosynthesis; precorrin-2 from uroporphyrinogen III: step 1/1.</text>
</comment>
<name>A0A4R1J8N7_9GAMM</name>
<comment type="caution">
    <text evidence="15">The sequence shown here is derived from an EMBL/GenBank/DDBJ whole genome shotgun (WGS) entry which is preliminary data.</text>
</comment>
<evidence type="ECO:0000256" key="12">
    <source>
        <dbReference type="ARBA" id="ARBA00060548"/>
    </source>
</evidence>
<dbReference type="InterPro" id="IPR003043">
    <property type="entry name" value="Uropor_MeTrfase_CS"/>
</dbReference>
<keyword evidence="7" id="KW-0560">Oxidoreductase</keyword>
<evidence type="ECO:0000256" key="13">
    <source>
        <dbReference type="RuleBase" id="RU003960"/>
    </source>
</evidence>
<evidence type="ECO:0000256" key="2">
    <source>
        <dbReference type="ARBA" id="ARBA00012162"/>
    </source>
</evidence>
<dbReference type="AlphaFoldDB" id="A0A4R1J8N7"/>
<evidence type="ECO:0000256" key="5">
    <source>
        <dbReference type="ARBA" id="ARBA00022679"/>
    </source>
</evidence>
<dbReference type="InterPro" id="IPR006366">
    <property type="entry name" value="CobA/CysG_C"/>
</dbReference>
<dbReference type="EMBL" id="SMGD01000016">
    <property type="protein sequence ID" value="TCK46938.1"/>
    <property type="molecule type" value="Genomic_DNA"/>
</dbReference>
<dbReference type="PROSITE" id="PS00840">
    <property type="entry name" value="SUMT_2"/>
    <property type="match status" value="1"/>
</dbReference>
<dbReference type="PANTHER" id="PTHR45790:SF1">
    <property type="entry name" value="SIROHEME SYNTHASE"/>
    <property type="match status" value="1"/>
</dbReference>
<evidence type="ECO:0000256" key="1">
    <source>
        <dbReference type="ARBA" id="ARBA00005879"/>
    </source>
</evidence>
<keyword evidence="4 13" id="KW-0489">Methyltransferase</keyword>
<dbReference type="NCBIfam" id="NF004790">
    <property type="entry name" value="PRK06136.1"/>
    <property type="match status" value="1"/>
</dbReference>
<dbReference type="PANTHER" id="PTHR45790">
    <property type="entry name" value="SIROHEME SYNTHASE-RELATED"/>
    <property type="match status" value="1"/>
</dbReference>
<proteinExistence type="inferred from homology"/>
<dbReference type="FunFam" id="3.30.950.10:FF:000001">
    <property type="entry name" value="Siroheme synthase"/>
    <property type="match status" value="1"/>
</dbReference>
<evidence type="ECO:0000256" key="7">
    <source>
        <dbReference type="ARBA" id="ARBA00023002"/>
    </source>
</evidence>
<feature type="domain" description="Tetrapyrrole methylase" evidence="14">
    <location>
        <begin position="12"/>
        <end position="220"/>
    </location>
</feature>
<evidence type="ECO:0000256" key="8">
    <source>
        <dbReference type="ARBA" id="ARBA00023239"/>
    </source>
</evidence>
<dbReference type="EC" id="2.1.1.107" evidence="2"/>
<dbReference type="Gene3D" id="3.30.950.10">
    <property type="entry name" value="Methyltransferase, Cobalt-precorrin-4 Transmethylase, Domain 2"/>
    <property type="match status" value="1"/>
</dbReference>
<keyword evidence="16" id="KW-1185">Reference proteome</keyword>
<evidence type="ECO:0000256" key="10">
    <source>
        <dbReference type="ARBA" id="ARBA00023268"/>
    </source>
</evidence>
<comment type="pathway">
    <text evidence="11">Porphyrin-containing compound metabolism; siroheme biosynthesis; precorrin-2 from uroporphyrinogen III: step 1/1.</text>
</comment>
<dbReference type="GO" id="GO:0016491">
    <property type="term" value="F:oxidoreductase activity"/>
    <property type="evidence" value="ECO:0007669"/>
    <property type="project" value="UniProtKB-KW"/>
</dbReference>
<dbReference type="InterPro" id="IPR014776">
    <property type="entry name" value="4pyrrole_Mease_sub2"/>
</dbReference>
<evidence type="ECO:0000313" key="15">
    <source>
        <dbReference type="EMBL" id="TCK46938.1"/>
    </source>
</evidence>
<dbReference type="GO" id="GO:0004851">
    <property type="term" value="F:uroporphyrin-III C-methyltransferase activity"/>
    <property type="evidence" value="ECO:0007669"/>
    <property type="project" value="UniProtKB-EC"/>
</dbReference>
<dbReference type="InterPro" id="IPR014777">
    <property type="entry name" value="4pyrrole_Mease_sub1"/>
</dbReference>
<dbReference type="SUPFAM" id="SSF53790">
    <property type="entry name" value="Tetrapyrrole methylase"/>
    <property type="match status" value="1"/>
</dbReference>
<evidence type="ECO:0000256" key="3">
    <source>
        <dbReference type="ARBA" id="ARBA00022573"/>
    </source>
</evidence>
<evidence type="ECO:0000256" key="6">
    <source>
        <dbReference type="ARBA" id="ARBA00022691"/>
    </source>
</evidence>
<keyword evidence="9" id="KW-0627">Porphyrin biosynthesis</keyword>
<dbReference type="InterPro" id="IPR050161">
    <property type="entry name" value="Siro_Cobalamin_biosynth"/>
</dbReference>
<dbReference type="CDD" id="cd11642">
    <property type="entry name" value="SUMT"/>
    <property type="match status" value="1"/>
</dbReference>
<dbReference type="GO" id="GO:0019354">
    <property type="term" value="P:siroheme biosynthetic process"/>
    <property type="evidence" value="ECO:0007669"/>
    <property type="project" value="UniProtKB-UniPathway"/>
</dbReference>
<dbReference type="InterPro" id="IPR035996">
    <property type="entry name" value="4pyrrol_Methylase_sf"/>
</dbReference>
<organism evidence="15 16">
    <name type="scientific">Celerinatantimonas diazotrophica</name>
    <dbReference type="NCBI Taxonomy" id="412034"/>
    <lineage>
        <taxon>Bacteria</taxon>
        <taxon>Pseudomonadati</taxon>
        <taxon>Pseudomonadota</taxon>
        <taxon>Gammaproteobacteria</taxon>
        <taxon>Celerinatantimonadaceae</taxon>
        <taxon>Celerinatantimonas</taxon>
    </lineage>
</organism>
<keyword evidence="8" id="KW-0456">Lyase</keyword>
<accession>A0A4R1J8N7</accession>
<dbReference type="Proteomes" id="UP000295565">
    <property type="component" value="Unassembled WGS sequence"/>
</dbReference>
<protein>
    <recommendedName>
        <fullName evidence="2">uroporphyrinogen-III C-methyltransferase</fullName>
        <ecNumber evidence="2">2.1.1.107</ecNumber>
    </recommendedName>
</protein>
<sequence>MKKQLLFAPGDVALVGAGPGDAELLTFKALRYISQADVIFYDRLVSDEVLALVPDSIEKIFVGKQVGNHCISQEAIISLLLERAQVKQRVVRLKGGDPFVFGRGGEEMTTLQEQQVTVHVVPGITAALGCAASAGIALTHRDFAKRVTFMTAHPCAEGELNWHALSEPDQTLVFYMGVRQAPTIQRQLLSEGMSETMPVVFIERGTHSDERVVKGSLKELTDLAETVHSPALLIVGQVVNTSA</sequence>
<keyword evidence="3" id="KW-0169">Cobalamin biosynthesis</keyword>
<dbReference type="NCBIfam" id="TIGR01469">
    <property type="entry name" value="cobA_cysG_Cterm"/>
    <property type="match status" value="1"/>
</dbReference>
<keyword evidence="10" id="KW-0511">Multifunctional enzyme</keyword>
<evidence type="ECO:0000256" key="11">
    <source>
        <dbReference type="ARBA" id="ARBA00025705"/>
    </source>
</evidence>
<keyword evidence="5 13" id="KW-0808">Transferase</keyword>
<comment type="similarity">
    <text evidence="1 13">Belongs to the precorrin methyltransferase family.</text>
</comment>
<keyword evidence="6" id="KW-0949">S-adenosyl-L-methionine</keyword>